<protein>
    <recommendedName>
        <fullName evidence="3">Glutaredoxin 1</fullName>
    </recommendedName>
</protein>
<dbReference type="EMBL" id="SNWD01000022">
    <property type="protein sequence ID" value="TDN77893.1"/>
    <property type="molecule type" value="Genomic_DNA"/>
</dbReference>
<accession>A0A4R6FA07</accession>
<keyword evidence="2" id="KW-1185">Reference proteome</keyword>
<comment type="caution">
    <text evidence="1">The sequence shown here is derived from an EMBL/GenBank/DDBJ whole genome shotgun (WGS) entry which is preliminary data.</text>
</comment>
<evidence type="ECO:0008006" key="3">
    <source>
        <dbReference type="Google" id="ProtNLM"/>
    </source>
</evidence>
<gene>
    <name evidence="1" type="ORF">EV664_1221</name>
</gene>
<dbReference type="AlphaFoldDB" id="A0A4R6FA07"/>
<sequence length="125" mass="14080">MTDTPFRPRIWLLKSCPFCLKLRIALSEMAMEGRVEYIVFEKGDAAEADLRARLTQAGITPSYPAAEVAPGEYATESDDLIARYASEVGVDPETDLPLLRYYREGVFPKFLDMFQTLKDMGHDPA</sequence>
<name>A0A4R6FA07_9SPHN</name>
<evidence type="ECO:0000313" key="2">
    <source>
        <dbReference type="Proteomes" id="UP000295493"/>
    </source>
</evidence>
<reference evidence="1 2" key="1">
    <citation type="submission" date="2019-03" db="EMBL/GenBank/DDBJ databases">
        <title>Genomic Encyclopedia of Type Strains, Phase IV (KMG-IV): sequencing the most valuable type-strain genomes for metagenomic binning, comparative biology and taxonomic classification.</title>
        <authorList>
            <person name="Goeker M."/>
        </authorList>
    </citation>
    <scope>NUCLEOTIDE SEQUENCE [LARGE SCALE GENOMIC DNA]</scope>
    <source>
        <strain evidence="1 2">DSM 25059</strain>
    </source>
</reference>
<evidence type="ECO:0000313" key="1">
    <source>
        <dbReference type="EMBL" id="TDN77893.1"/>
    </source>
</evidence>
<dbReference type="Proteomes" id="UP000295493">
    <property type="component" value="Unassembled WGS sequence"/>
</dbReference>
<proteinExistence type="predicted"/>
<organism evidence="1 2">
    <name type="scientific">Stakelama pacifica</name>
    <dbReference type="NCBI Taxonomy" id="517720"/>
    <lineage>
        <taxon>Bacteria</taxon>
        <taxon>Pseudomonadati</taxon>
        <taxon>Pseudomonadota</taxon>
        <taxon>Alphaproteobacteria</taxon>
        <taxon>Sphingomonadales</taxon>
        <taxon>Sphingomonadaceae</taxon>
        <taxon>Stakelama</taxon>
    </lineage>
</organism>
<dbReference type="RefSeq" id="WP_133497116.1">
    <property type="nucleotide sequence ID" value="NZ_BMLU01000023.1"/>
</dbReference>
<dbReference type="OrthoDB" id="8991911at2"/>